<name>F9RLR3_9VIBR</name>
<feature type="domain" description="MurNAc-LAA" evidence="1">
    <location>
        <begin position="6"/>
        <end position="82"/>
    </location>
</feature>
<dbReference type="AlphaFoldDB" id="F9RLR3"/>
<dbReference type="Gene3D" id="3.40.630.40">
    <property type="entry name" value="Zn-dependent exopeptidases"/>
    <property type="match status" value="1"/>
</dbReference>
<comment type="caution">
    <text evidence="2">The sequence shown here is derived from an EMBL/GenBank/DDBJ whole genome shotgun (WGS) entry which is preliminary data.</text>
</comment>
<dbReference type="GO" id="GO:0009253">
    <property type="term" value="P:peptidoglycan catabolic process"/>
    <property type="evidence" value="ECO:0007669"/>
    <property type="project" value="InterPro"/>
</dbReference>
<dbReference type="EMBL" id="AFWE01000074">
    <property type="protein sequence ID" value="EGU38821.1"/>
    <property type="molecule type" value="Genomic_DNA"/>
</dbReference>
<dbReference type="eggNOG" id="COG0860">
    <property type="taxonomic scope" value="Bacteria"/>
</dbReference>
<evidence type="ECO:0000313" key="3">
    <source>
        <dbReference type="Proteomes" id="UP000004349"/>
    </source>
</evidence>
<dbReference type="RefSeq" id="WP_005594284.1">
    <property type="nucleotide sequence ID" value="NZ_AFWE01000074.1"/>
</dbReference>
<accession>F9RLR3</accession>
<organism evidence="2 3">
    <name type="scientific">Vibrio scophthalmi LMG 19158</name>
    <dbReference type="NCBI Taxonomy" id="870967"/>
    <lineage>
        <taxon>Bacteria</taxon>
        <taxon>Pseudomonadati</taxon>
        <taxon>Pseudomonadota</taxon>
        <taxon>Gammaproteobacteria</taxon>
        <taxon>Vibrionales</taxon>
        <taxon>Vibrionaceae</taxon>
        <taxon>Vibrio</taxon>
    </lineage>
</organism>
<dbReference type="Pfam" id="PF01520">
    <property type="entry name" value="Amidase_3"/>
    <property type="match status" value="1"/>
</dbReference>
<protein>
    <recommendedName>
        <fullName evidence="1">MurNAc-LAA domain-containing protein</fullName>
    </recommendedName>
</protein>
<gene>
    <name evidence="2" type="ORF">VIS19158_04876</name>
</gene>
<evidence type="ECO:0000259" key="1">
    <source>
        <dbReference type="Pfam" id="PF01520"/>
    </source>
</evidence>
<dbReference type="Proteomes" id="UP000004349">
    <property type="component" value="Unassembled WGS sequence"/>
</dbReference>
<reference evidence="2 3" key="1">
    <citation type="journal article" date="2012" name="Int. J. Syst. Evol. Microbiol.">
        <title>Vibrio caribbeanicus sp. nov., isolated from the marine sponge Scleritoderma cyanea.</title>
        <authorList>
            <person name="Hoffmann M."/>
            <person name="Monday S.R."/>
            <person name="Allard M.W."/>
            <person name="Strain E.A."/>
            <person name="Whittaker P."/>
            <person name="Naum M."/>
            <person name="McCarthy P.J."/>
            <person name="Lopez J.V."/>
            <person name="Fischer M."/>
            <person name="Brown E.W."/>
        </authorList>
    </citation>
    <scope>NUCLEOTIDE SEQUENCE [LARGE SCALE GENOMIC DNA]</scope>
    <source>
        <strain evidence="2 3">LMG 19158</strain>
    </source>
</reference>
<proteinExistence type="predicted"/>
<dbReference type="InterPro" id="IPR002508">
    <property type="entry name" value="MurNAc-LAA_cat"/>
</dbReference>
<evidence type="ECO:0000313" key="2">
    <source>
        <dbReference type="EMBL" id="EGU38821.1"/>
    </source>
</evidence>
<dbReference type="GO" id="GO:0008745">
    <property type="term" value="F:N-acetylmuramoyl-L-alanine amidase activity"/>
    <property type="evidence" value="ECO:0007669"/>
    <property type="project" value="InterPro"/>
</dbReference>
<dbReference type="SUPFAM" id="SSF53187">
    <property type="entry name" value="Zn-dependent exopeptidases"/>
    <property type="match status" value="1"/>
</dbReference>
<sequence length="84" mass="9104">MRKCIIALVIGHRAGSPGAVHAATGVSEFEYNEDLAYSLEKDLVQAGFEVKVVHRKSYQALPSDINALHPDVIISLHCNSFGTP</sequence>
<feature type="non-terminal residue" evidence="2">
    <location>
        <position position="84"/>
    </location>
</feature>